<dbReference type="STRING" id="568860.SAMN05421811_101522"/>
<evidence type="ECO:0000313" key="2">
    <source>
        <dbReference type="Proteomes" id="UP000199361"/>
    </source>
</evidence>
<dbReference type="OrthoDB" id="3533321at2"/>
<organism evidence="1 2">
    <name type="scientific">Nonomuraea wenchangensis</name>
    <dbReference type="NCBI Taxonomy" id="568860"/>
    <lineage>
        <taxon>Bacteria</taxon>
        <taxon>Bacillati</taxon>
        <taxon>Actinomycetota</taxon>
        <taxon>Actinomycetes</taxon>
        <taxon>Streptosporangiales</taxon>
        <taxon>Streptosporangiaceae</taxon>
        <taxon>Nonomuraea</taxon>
    </lineage>
</organism>
<name>A0A1H9ZRS0_9ACTN</name>
<gene>
    <name evidence="1" type="ORF">SAMN05421811_101522</name>
</gene>
<dbReference type="Proteomes" id="UP000199361">
    <property type="component" value="Unassembled WGS sequence"/>
</dbReference>
<sequence length="99" mass="10987">MDIKEAGPAFTTALENELIQIRADQRELAQDLTERINGVGRRLKSLDAKVELGFSSVDAQLQILDSRVKIVESRLGVVQETQQQMLGVLVGIQRRLEAA</sequence>
<reference evidence="1 2" key="1">
    <citation type="submission" date="2016-10" db="EMBL/GenBank/DDBJ databases">
        <authorList>
            <person name="de Groot N.N."/>
        </authorList>
    </citation>
    <scope>NUCLEOTIDE SEQUENCE [LARGE SCALE GENOMIC DNA]</scope>
    <source>
        <strain evidence="1 2">CGMCC 4.5598</strain>
    </source>
</reference>
<dbReference type="AlphaFoldDB" id="A0A1H9ZRS0"/>
<dbReference type="RefSeq" id="WP_091076302.1">
    <property type="nucleotide sequence ID" value="NZ_FOHX01000001.1"/>
</dbReference>
<dbReference type="EMBL" id="FOHX01000001">
    <property type="protein sequence ID" value="SES84327.1"/>
    <property type="molecule type" value="Genomic_DNA"/>
</dbReference>
<accession>A0A1H9ZRS0</accession>
<protein>
    <submittedName>
        <fullName evidence="1">Uncharacterized protein</fullName>
    </submittedName>
</protein>
<evidence type="ECO:0000313" key="1">
    <source>
        <dbReference type="EMBL" id="SES84327.1"/>
    </source>
</evidence>
<proteinExistence type="predicted"/>
<keyword evidence="2" id="KW-1185">Reference proteome</keyword>